<keyword evidence="2" id="KW-1185">Reference proteome</keyword>
<dbReference type="Proteomes" id="UP000650994">
    <property type="component" value="Unassembled WGS sequence"/>
</dbReference>
<accession>A0ABQ1U333</accession>
<comment type="caution">
    <text evidence="1">The sequence shown here is derived from an EMBL/GenBank/DDBJ whole genome shotgun (WGS) entry which is preliminary data.</text>
</comment>
<name>A0ABQ1U333_9FLAO</name>
<proteinExistence type="predicted"/>
<evidence type="ECO:0000313" key="2">
    <source>
        <dbReference type="Proteomes" id="UP000650994"/>
    </source>
</evidence>
<gene>
    <name evidence="1" type="ORF">GCM10010984_28750</name>
</gene>
<protein>
    <submittedName>
        <fullName evidence="1">Uncharacterized protein</fullName>
    </submittedName>
</protein>
<reference evidence="2" key="1">
    <citation type="journal article" date="2019" name="Int. J. Syst. Evol. Microbiol.">
        <title>The Global Catalogue of Microorganisms (GCM) 10K type strain sequencing project: providing services to taxonomists for standard genome sequencing and annotation.</title>
        <authorList>
            <consortium name="The Broad Institute Genomics Platform"/>
            <consortium name="The Broad Institute Genome Sequencing Center for Infectious Disease"/>
            <person name="Wu L."/>
            <person name="Ma J."/>
        </authorList>
    </citation>
    <scope>NUCLEOTIDE SEQUENCE [LARGE SCALE GENOMIC DNA]</scope>
    <source>
        <strain evidence="2">CGMCC 1.12707</strain>
    </source>
</reference>
<dbReference type="EMBL" id="BMFL01000024">
    <property type="protein sequence ID" value="GGF09836.1"/>
    <property type="molecule type" value="Genomic_DNA"/>
</dbReference>
<evidence type="ECO:0000313" key="1">
    <source>
        <dbReference type="EMBL" id="GGF09836.1"/>
    </source>
</evidence>
<sequence>MSDQILIMYRPCRLQLILYFAFIVDFLIKEIKLGVIIETKNFKIESITIIMFQIPVIKNIIVNLHTVF</sequence>
<organism evidence="1 2">
    <name type="scientific">Chishuiella changwenlii</name>
    <dbReference type="NCBI Taxonomy" id="1434701"/>
    <lineage>
        <taxon>Bacteria</taxon>
        <taxon>Pseudomonadati</taxon>
        <taxon>Bacteroidota</taxon>
        <taxon>Flavobacteriia</taxon>
        <taxon>Flavobacteriales</taxon>
        <taxon>Weeksellaceae</taxon>
        <taxon>Chishuiella</taxon>
    </lineage>
</organism>